<gene>
    <name evidence="3" type="ORF">Lalb_Chr19g0134551</name>
</gene>
<evidence type="ECO:0000256" key="2">
    <source>
        <dbReference type="SAM" id="Phobius"/>
    </source>
</evidence>
<feature type="compositionally biased region" description="Polar residues" evidence="1">
    <location>
        <begin position="133"/>
        <end position="146"/>
    </location>
</feature>
<comment type="caution">
    <text evidence="3">The sequence shown here is derived from an EMBL/GenBank/DDBJ whole genome shotgun (WGS) entry which is preliminary data.</text>
</comment>
<accession>A0A6A5NTE5</accession>
<name>A0A6A5NTE5_LUPAL</name>
<evidence type="ECO:0000313" key="4">
    <source>
        <dbReference type="Proteomes" id="UP000447434"/>
    </source>
</evidence>
<dbReference type="PANTHER" id="PTHR34379:SF6">
    <property type="entry name" value="PROTEIN 3F"/>
    <property type="match status" value="1"/>
</dbReference>
<evidence type="ECO:0000313" key="3">
    <source>
        <dbReference type="EMBL" id="KAE9592943.1"/>
    </source>
</evidence>
<organism evidence="3 4">
    <name type="scientific">Lupinus albus</name>
    <name type="common">White lupine</name>
    <name type="synonym">Lupinus termis</name>
    <dbReference type="NCBI Taxonomy" id="3870"/>
    <lineage>
        <taxon>Eukaryota</taxon>
        <taxon>Viridiplantae</taxon>
        <taxon>Streptophyta</taxon>
        <taxon>Embryophyta</taxon>
        <taxon>Tracheophyta</taxon>
        <taxon>Spermatophyta</taxon>
        <taxon>Magnoliopsida</taxon>
        <taxon>eudicotyledons</taxon>
        <taxon>Gunneridae</taxon>
        <taxon>Pentapetalae</taxon>
        <taxon>rosids</taxon>
        <taxon>fabids</taxon>
        <taxon>Fabales</taxon>
        <taxon>Fabaceae</taxon>
        <taxon>Papilionoideae</taxon>
        <taxon>50 kb inversion clade</taxon>
        <taxon>genistoids sensu lato</taxon>
        <taxon>core genistoids</taxon>
        <taxon>Genisteae</taxon>
        <taxon>Lupinus</taxon>
    </lineage>
</organism>
<feature type="region of interest" description="Disordered" evidence="1">
    <location>
        <begin position="129"/>
        <end position="151"/>
    </location>
</feature>
<dbReference type="OrthoDB" id="1886721at2759"/>
<reference evidence="4" key="1">
    <citation type="journal article" date="2020" name="Nat. Commun.">
        <title>Genome sequence of the cluster root forming white lupin.</title>
        <authorList>
            <person name="Hufnagel B."/>
            <person name="Marques A."/>
            <person name="Soriano A."/>
            <person name="Marques L."/>
            <person name="Divol F."/>
            <person name="Doumas P."/>
            <person name="Sallet E."/>
            <person name="Mancinotti D."/>
            <person name="Carrere S."/>
            <person name="Marande W."/>
            <person name="Arribat S."/>
            <person name="Keller J."/>
            <person name="Huneau C."/>
            <person name="Blein T."/>
            <person name="Aime D."/>
            <person name="Laguerre M."/>
            <person name="Taylor J."/>
            <person name="Schubert V."/>
            <person name="Nelson M."/>
            <person name="Geu-Flores F."/>
            <person name="Crespi M."/>
            <person name="Gallardo-Guerrero K."/>
            <person name="Delaux P.-M."/>
            <person name="Salse J."/>
            <person name="Berges H."/>
            <person name="Guyot R."/>
            <person name="Gouzy J."/>
            <person name="Peret B."/>
        </authorList>
    </citation>
    <scope>NUCLEOTIDE SEQUENCE [LARGE SCALE GENOMIC DNA]</scope>
    <source>
        <strain evidence="4">cv. Amiga</strain>
    </source>
</reference>
<dbReference type="PANTHER" id="PTHR34379">
    <property type="entry name" value="OS07G0553800 PROTEIN"/>
    <property type="match status" value="1"/>
</dbReference>
<dbReference type="Proteomes" id="UP000447434">
    <property type="component" value="Chromosome 19"/>
</dbReference>
<keyword evidence="2" id="KW-0812">Transmembrane</keyword>
<sequence>MDSNNTRSKNRSKGCLFHCFRPNDMSYDPFRTKPLQQSKTMDPLLTYIAVGEKETVTFPTILSSALKSCGEPNENRLRKKTNYGFLRQTLKATFNETSWGKKIINLRRKRNRDNLSFKSVINNLEGEGHKISNTENKTTHQTNLNTSSSSMCSSPVFTQSSLTSSTTTSTSPGTMAWKSSSELYQPKPVLVKGIVVKKQKQDEGYYSCNMSMFLVLISLVTLILWGRICATVCTSIGFFLVTPRRRKPQALCGGNVAIAKG</sequence>
<protein>
    <submittedName>
        <fullName evidence="3">Uncharacterized protein</fullName>
    </submittedName>
</protein>
<proteinExistence type="predicted"/>
<evidence type="ECO:0000256" key="1">
    <source>
        <dbReference type="SAM" id="MobiDB-lite"/>
    </source>
</evidence>
<keyword evidence="2" id="KW-0472">Membrane</keyword>
<dbReference type="InterPro" id="IPR040411">
    <property type="entry name" value="At5g23160-like"/>
</dbReference>
<dbReference type="AlphaFoldDB" id="A0A6A5NTE5"/>
<keyword evidence="4" id="KW-1185">Reference proteome</keyword>
<dbReference type="EMBL" id="WOCE01000019">
    <property type="protein sequence ID" value="KAE9592943.1"/>
    <property type="molecule type" value="Genomic_DNA"/>
</dbReference>
<keyword evidence="2" id="KW-1133">Transmembrane helix</keyword>
<feature type="transmembrane region" description="Helical" evidence="2">
    <location>
        <begin position="212"/>
        <end position="241"/>
    </location>
</feature>